<evidence type="ECO:0000313" key="6">
    <source>
        <dbReference type="EMBL" id="GAK74370.1"/>
    </source>
</evidence>
<gene>
    <name evidence="6" type="primary">uvrD</name>
    <name evidence="6" type="ORF">OYV_08770</name>
</gene>
<evidence type="ECO:0000259" key="5">
    <source>
        <dbReference type="Pfam" id="PF13361"/>
    </source>
</evidence>
<accession>A0ABQ0J499</accession>
<evidence type="ECO:0000256" key="4">
    <source>
        <dbReference type="ARBA" id="ARBA00022840"/>
    </source>
</evidence>
<evidence type="ECO:0000256" key="1">
    <source>
        <dbReference type="ARBA" id="ARBA00022741"/>
    </source>
</evidence>
<dbReference type="EMBL" id="BBIY01000131">
    <property type="protein sequence ID" value="GAK74370.1"/>
    <property type="molecule type" value="Genomic_DNA"/>
</dbReference>
<dbReference type="Proteomes" id="UP000028900">
    <property type="component" value="Unassembled WGS sequence"/>
</dbReference>
<dbReference type="InterPro" id="IPR014017">
    <property type="entry name" value="DNA_helicase_UvrD-like_C"/>
</dbReference>
<feature type="domain" description="UvrD-like helicase C-terminal" evidence="5">
    <location>
        <begin position="6"/>
        <end position="90"/>
    </location>
</feature>
<dbReference type="InterPro" id="IPR027417">
    <property type="entry name" value="P-loop_NTPase"/>
</dbReference>
<dbReference type="Gene3D" id="3.40.50.300">
    <property type="entry name" value="P-loop containing nucleotide triphosphate hydrolases"/>
    <property type="match status" value="1"/>
</dbReference>
<protein>
    <submittedName>
        <fullName evidence="6">ATP-dependent DNA helicase</fullName>
    </submittedName>
</protein>
<keyword evidence="7" id="KW-1185">Reference proteome</keyword>
<dbReference type="Pfam" id="PF13361">
    <property type="entry name" value="UvrD_C"/>
    <property type="match status" value="2"/>
</dbReference>
<organism evidence="6 7">
    <name type="scientific">'Chrysanthemum coronarium' phytoplasma</name>
    <dbReference type="NCBI Taxonomy" id="1520703"/>
    <lineage>
        <taxon>Bacteria</taxon>
        <taxon>Bacillati</taxon>
        <taxon>Mycoplasmatota</taxon>
        <taxon>Mollicutes</taxon>
        <taxon>Acholeplasmatales</taxon>
        <taxon>Acholeplasmataceae</taxon>
        <taxon>Candidatus Phytoplasma</taxon>
        <taxon>16SrI (Aster yellows group)</taxon>
    </lineage>
</organism>
<proteinExistence type="predicted"/>
<keyword evidence="4" id="KW-0067">ATP-binding</keyword>
<name>A0ABQ0J499_9MOLU</name>
<evidence type="ECO:0000256" key="3">
    <source>
        <dbReference type="ARBA" id="ARBA00022806"/>
    </source>
</evidence>
<dbReference type="SUPFAM" id="SSF52540">
    <property type="entry name" value="P-loop containing nucleoside triphosphate hydrolases"/>
    <property type="match status" value="1"/>
</dbReference>
<dbReference type="RefSeq" id="WP_042068441.1">
    <property type="nucleotide sequence ID" value="NZ_BBIY01000131.1"/>
</dbReference>
<keyword evidence="1" id="KW-0547">Nucleotide-binding</keyword>
<evidence type="ECO:0000256" key="2">
    <source>
        <dbReference type="ARBA" id="ARBA00022801"/>
    </source>
</evidence>
<sequence>RSKGINIVKAANELIDNKEYLQLSFSEKKYRDFINFSFFDNFYQQINYLCEKIKNSLISSTTVLCRSNAELQKIKDEFTKNQILFTTSDNNSKENEIILSTIHGYKGYENEYVYLIGWQNRNELQDKVLEKKLIYTAITRAKRDIEILTLNDSSIFIDYFYSLIKKELISDDFTKGLNDKIFDLDYLKICLPNSKDIENYDELSTTIKIYNEKVNQLEKQHKFNQITESYYKKCYLKLCVLFKEISKNIYKVNKKDNGYETRLKGFNYFMFEPLER</sequence>
<feature type="non-terminal residue" evidence="6">
    <location>
        <position position="276"/>
    </location>
</feature>
<dbReference type="GO" id="GO:0004386">
    <property type="term" value="F:helicase activity"/>
    <property type="evidence" value="ECO:0007669"/>
    <property type="project" value="UniProtKB-KW"/>
</dbReference>
<comment type="caution">
    <text evidence="6">The sequence shown here is derived from an EMBL/GenBank/DDBJ whole genome shotgun (WGS) entry which is preliminary data.</text>
</comment>
<reference evidence="7" key="1">
    <citation type="journal article" date="2014" name="Genome Announc.">
        <title>Draft Genome Sequence of ''Candidatus Phytoplasma asteris'' Strain OY-V, an Unculturable Plant-Pathogenic Bacterium.</title>
        <authorList>
            <person name="Kakizawa S."/>
            <person name="Makino A."/>
            <person name="Ishii Y."/>
            <person name="Tamaki H."/>
            <person name="Kamagata Y."/>
        </authorList>
    </citation>
    <scope>NUCLEOTIDE SEQUENCE [LARGE SCALE GENOMIC DNA]</scope>
    <source>
        <strain evidence="7">OY-V</strain>
    </source>
</reference>
<feature type="domain" description="UvrD-like helicase C-terminal" evidence="5">
    <location>
        <begin position="91"/>
        <end position="145"/>
    </location>
</feature>
<reference evidence="6 7" key="2">
    <citation type="journal article" date="2014" name="Genome Announc.">
        <title>Draft Genome Sequence of 'Candidatus Phytoplasma asteris' Strain OY-V, an Unculturable Plant-Pathogenic Bacterium.</title>
        <authorList>
            <person name="Kakizawa S."/>
            <person name="Makino A."/>
            <person name="Ishii Y."/>
            <person name="Tamaki H."/>
            <person name="Kamagata Y."/>
        </authorList>
    </citation>
    <scope>NUCLEOTIDE SEQUENCE [LARGE SCALE GENOMIC DNA]</scope>
    <source>
        <strain evidence="6 7">OY-V</strain>
    </source>
</reference>
<keyword evidence="2" id="KW-0378">Hydrolase</keyword>
<evidence type="ECO:0000313" key="7">
    <source>
        <dbReference type="Proteomes" id="UP000028900"/>
    </source>
</evidence>
<feature type="non-terminal residue" evidence="6">
    <location>
        <position position="1"/>
    </location>
</feature>
<keyword evidence="3 6" id="KW-0347">Helicase</keyword>